<dbReference type="InterPro" id="IPR002575">
    <property type="entry name" value="Aminoglycoside_PTrfase"/>
</dbReference>
<accession>A0A5N6TZ38</accession>
<reference evidence="2 3" key="1">
    <citation type="submission" date="2019-04" db="EMBL/GenBank/DDBJ databases">
        <title>Friends and foes A comparative genomics study of 23 Aspergillus species from section Flavi.</title>
        <authorList>
            <consortium name="DOE Joint Genome Institute"/>
            <person name="Kjaerbolling I."/>
            <person name="Vesth T."/>
            <person name="Frisvad J.C."/>
            <person name="Nybo J.L."/>
            <person name="Theobald S."/>
            <person name="Kildgaard S."/>
            <person name="Isbrandt T."/>
            <person name="Kuo A."/>
            <person name="Sato A."/>
            <person name="Lyhne E.K."/>
            <person name="Kogle M.E."/>
            <person name="Wiebenga A."/>
            <person name="Kun R.S."/>
            <person name="Lubbers R.J."/>
            <person name="Makela M.R."/>
            <person name="Barry K."/>
            <person name="Chovatia M."/>
            <person name="Clum A."/>
            <person name="Daum C."/>
            <person name="Haridas S."/>
            <person name="He G."/>
            <person name="LaButti K."/>
            <person name="Lipzen A."/>
            <person name="Mondo S."/>
            <person name="Riley R."/>
            <person name="Salamov A."/>
            <person name="Simmons B.A."/>
            <person name="Magnuson J.K."/>
            <person name="Henrissat B."/>
            <person name="Mortensen U.H."/>
            <person name="Larsen T.O."/>
            <person name="Devries R.P."/>
            <person name="Grigoriev I.V."/>
            <person name="Machida M."/>
            <person name="Baker S.E."/>
            <person name="Andersen M.R."/>
        </authorList>
    </citation>
    <scope>NUCLEOTIDE SEQUENCE [LARGE SCALE GENOMIC DNA]</scope>
    <source>
        <strain evidence="2 3">IBT 18842</strain>
    </source>
</reference>
<keyword evidence="3" id="KW-1185">Reference proteome</keyword>
<dbReference type="SUPFAM" id="SSF56112">
    <property type="entry name" value="Protein kinase-like (PK-like)"/>
    <property type="match status" value="1"/>
</dbReference>
<proteinExistence type="predicted"/>
<dbReference type="Gene3D" id="3.90.1200.10">
    <property type="match status" value="1"/>
</dbReference>
<dbReference type="InterPro" id="IPR051678">
    <property type="entry name" value="AGP_Transferase"/>
</dbReference>
<sequence length="291" mass="33046">MQSPSIPCSACSWSPECQEGCRYESHVKLFYGMSDRGVWSLGSNLVLKERSSEDPNFEAISVRFLKEKTTIPVPTIVEDWEEDNGRYFSLMKRVPGVPLSDLWTVMTMDEKENIAKQTANCLMQLRELHSDKMQSLGGKPIFSSFLFPNGDHLPHGPCSSDDELWAGMELALEGVPEAVRQRFRKRMPPAAPYTFTHGDLTSVNIMVDDGNLAGIIDWEAAGYFPVWWEYTCAGIGLGQEDKEWKTLLQKYMPNFSDAREFWMDFRSLSYYPNLNKRGVALLKANDGINSE</sequence>
<dbReference type="CDD" id="cd05120">
    <property type="entry name" value="APH_ChoK_like"/>
    <property type="match status" value="1"/>
</dbReference>
<gene>
    <name evidence="2" type="ORF">BDV25DRAFT_171282</name>
</gene>
<dbReference type="PANTHER" id="PTHR21310:SF15">
    <property type="entry name" value="AMINOGLYCOSIDE PHOSPHOTRANSFERASE DOMAIN-CONTAINING PROTEIN"/>
    <property type="match status" value="1"/>
</dbReference>
<keyword evidence="2" id="KW-0808">Transferase</keyword>
<evidence type="ECO:0000259" key="1">
    <source>
        <dbReference type="Pfam" id="PF01636"/>
    </source>
</evidence>
<name>A0A5N6TZ38_ASPAV</name>
<evidence type="ECO:0000313" key="3">
    <source>
        <dbReference type="Proteomes" id="UP000325780"/>
    </source>
</evidence>
<protein>
    <submittedName>
        <fullName evidence="2">Kinase-like domain-containing protein</fullName>
    </submittedName>
</protein>
<dbReference type="Gene3D" id="3.30.200.150">
    <property type="match status" value="1"/>
</dbReference>
<feature type="domain" description="Aminoglycoside phosphotransferase" evidence="1">
    <location>
        <begin position="51"/>
        <end position="234"/>
    </location>
</feature>
<dbReference type="EMBL" id="ML742067">
    <property type="protein sequence ID" value="KAE8151617.1"/>
    <property type="molecule type" value="Genomic_DNA"/>
</dbReference>
<dbReference type="Pfam" id="PF01636">
    <property type="entry name" value="APH"/>
    <property type="match status" value="1"/>
</dbReference>
<organism evidence="2 3">
    <name type="scientific">Aspergillus avenaceus</name>
    <dbReference type="NCBI Taxonomy" id="36643"/>
    <lineage>
        <taxon>Eukaryota</taxon>
        <taxon>Fungi</taxon>
        <taxon>Dikarya</taxon>
        <taxon>Ascomycota</taxon>
        <taxon>Pezizomycotina</taxon>
        <taxon>Eurotiomycetes</taxon>
        <taxon>Eurotiomycetidae</taxon>
        <taxon>Eurotiales</taxon>
        <taxon>Aspergillaceae</taxon>
        <taxon>Aspergillus</taxon>
        <taxon>Aspergillus subgen. Circumdati</taxon>
    </lineage>
</organism>
<dbReference type="AlphaFoldDB" id="A0A5N6TZ38"/>
<dbReference type="InterPro" id="IPR011009">
    <property type="entry name" value="Kinase-like_dom_sf"/>
</dbReference>
<dbReference type="PANTHER" id="PTHR21310">
    <property type="entry name" value="AMINOGLYCOSIDE PHOSPHOTRANSFERASE-RELATED-RELATED"/>
    <property type="match status" value="1"/>
</dbReference>
<keyword evidence="2" id="KW-0418">Kinase</keyword>
<dbReference type="GO" id="GO:0016301">
    <property type="term" value="F:kinase activity"/>
    <property type="evidence" value="ECO:0007669"/>
    <property type="project" value="UniProtKB-KW"/>
</dbReference>
<evidence type="ECO:0000313" key="2">
    <source>
        <dbReference type="EMBL" id="KAE8151617.1"/>
    </source>
</evidence>
<dbReference type="OrthoDB" id="8300194at2759"/>
<dbReference type="Proteomes" id="UP000325780">
    <property type="component" value="Unassembled WGS sequence"/>
</dbReference>